<evidence type="ECO:0000259" key="2">
    <source>
        <dbReference type="Pfam" id="PF00534"/>
    </source>
</evidence>
<dbReference type="InterPro" id="IPR022623">
    <property type="entry name" value="Glyco_trans_4"/>
</dbReference>
<proteinExistence type="predicted"/>
<dbReference type="Pfam" id="PF00534">
    <property type="entry name" value="Glycos_transf_1"/>
    <property type="match status" value="1"/>
</dbReference>
<name>A0A2R5FCQ3_9PROT</name>
<evidence type="ECO:0000256" key="1">
    <source>
        <dbReference type="ARBA" id="ARBA00022679"/>
    </source>
</evidence>
<dbReference type="OrthoDB" id="5416057at2"/>
<keyword evidence="1" id="KW-0808">Transferase</keyword>
<accession>A0A2R5FCQ3</accession>
<organism evidence="4 5">
    <name type="scientific">Novimethylophilus kurashikiensis</name>
    <dbReference type="NCBI Taxonomy" id="1825523"/>
    <lineage>
        <taxon>Bacteria</taxon>
        <taxon>Pseudomonadati</taxon>
        <taxon>Pseudomonadota</taxon>
        <taxon>Betaproteobacteria</taxon>
        <taxon>Nitrosomonadales</taxon>
        <taxon>Methylophilaceae</taxon>
        <taxon>Novimethylophilus</taxon>
    </lineage>
</organism>
<dbReference type="Gene3D" id="3.40.50.2000">
    <property type="entry name" value="Glycogen Phosphorylase B"/>
    <property type="match status" value="1"/>
</dbReference>
<dbReference type="InterPro" id="IPR001296">
    <property type="entry name" value="Glyco_trans_1"/>
</dbReference>
<dbReference type="PANTHER" id="PTHR46401">
    <property type="entry name" value="GLYCOSYLTRANSFERASE WBBK-RELATED"/>
    <property type="match status" value="1"/>
</dbReference>
<dbReference type="CDD" id="cd03818">
    <property type="entry name" value="GT4_ExpC-like"/>
    <property type="match status" value="1"/>
</dbReference>
<dbReference type="SUPFAM" id="SSF53756">
    <property type="entry name" value="UDP-Glycosyltransferase/glycogen phosphorylase"/>
    <property type="match status" value="1"/>
</dbReference>
<evidence type="ECO:0000259" key="3">
    <source>
        <dbReference type="Pfam" id="PF12000"/>
    </source>
</evidence>
<evidence type="ECO:0008006" key="6">
    <source>
        <dbReference type="Google" id="ProtNLM"/>
    </source>
</evidence>
<feature type="domain" description="Glycosyl transferase family 4" evidence="3">
    <location>
        <begin position="27"/>
        <end position="191"/>
    </location>
</feature>
<reference evidence="4 5" key="1">
    <citation type="journal article" date="2018" name="Environ. Microbiol.">
        <title>Isolation and genomic characterization of Novimethylophilus kurashikiensis gen. nov. sp. nov., a new lanthanide-dependent methylotrophic species of Methylophilaceae.</title>
        <authorList>
            <person name="Lv H."/>
            <person name="Sahin N."/>
            <person name="Tani A."/>
        </authorList>
    </citation>
    <scope>NUCLEOTIDE SEQUENCE [LARGE SCALE GENOMIC DNA]</scope>
    <source>
        <strain evidence="4 5">La2-4</strain>
    </source>
</reference>
<comment type="caution">
    <text evidence="4">The sequence shown here is derived from an EMBL/GenBank/DDBJ whole genome shotgun (WGS) entry which is preliminary data.</text>
</comment>
<keyword evidence="5" id="KW-1185">Reference proteome</keyword>
<evidence type="ECO:0000313" key="4">
    <source>
        <dbReference type="EMBL" id="GBG15992.1"/>
    </source>
</evidence>
<feature type="domain" description="Glycosyl transferase family 1" evidence="2">
    <location>
        <begin position="212"/>
        <end position="379"/>
    </location>
</feature>
<dbReference type="AlphaFoldDB" id="A0A2R5FCQ3"/>
<dbReference type="GO" id="GO:0016757">
    <property type="term" value="F:glycosyltransferase activity"/>
    <property type="evidence" value="ECO:0007669"/>
    <property type="project" value="InterPro"/>
</dbReference>
<dbReference type="Pfam" id="PF12000">
    <property type="entry name" value="Glyco_trans_4_3"/>
    <property type="match status" value="1"/>
</dbReference>
<dbReference type="PANTHER" id="PTHR46401:SF2">
    <property type="entry name" value="GLYCOSYLTRANSFERASE WBBK-RELATED"/>
    <property type="match status" value="1"/>
</dbReference>
<dbReference type="GO" id="GO:0009103">
    <property type="term" value="P:lipopolysaccharide biosynthetic process"/>
    <property type="evidence" value="ECO:0007669"/>
    <property type="project" value="TreeGrafter"/>
</dbReference>
<gene>
    <name evidence="4" type="ORF">NMK_3615</name>
</gene>
<dbReference type="Proteomes" id="UP000245081">
    <property type="component" value="Unassembled WGS sequence"/>
</dbReference>
<sequence length="403" mass="45125">MKTLFIHQNFPGQFRHLAAHLARDLDSQVVSLCQPQAPGHPLIKQRVSYEPSRKPSPHTHHYLHSLESGVLNGQAVAKVLLELKKQGFVPDIVIAHPGWGEALYVKDIFPATPLLSLFEFYYHAEGADTGFDPEFPLSLDDRLRIRTRNALHLLNLEACDAGVSPTQWQKAVHPAEFREKISVVHEGIDTDGMVPNPQQTFALPSGRVLSRADEVVIYVSRNLEPYRGFHKFMHAVQEICRRRPNAQIVIVGGDGVSYGRALPEGQTYREKLLQEVEIDPKRVHFLGKIPYADYRSLLQVSSAHVYLTVPFVLSWSMLEAMSAGCLVVGSKTAPVEEVISHGENGLLVDFFSPVEVADAVDAVFAHPDRLQTLRDNARQTVVERYAVKRGLAQYLALIDRLVK</sequence>
<evidence type="ECO:0000313" key="5">
    <source>
        <dbReference type="Proteomes" id="UP000245081"/>
    </source>
</evidence>
<dbReference type="EMBL" id="BDOQ01000025">
    <property type="protein sequence ID" value="GBG15992.1"/>
    <property type="molecule type" value="Genomic_DNA"/>
</dbReference>
<dbReference type="RefSeq" id="WP_109017137.1">
    <property type="nucleotide sequence ID" value="NZ_BDOQ01000025.1"/>
</dbReference>
<protein>
    <recommendedName>
        <fullName evidence="6">Glycosyl transferase family 1</fullName>
    </recommendedName>
</protein>